<dbReference type="Proteomes" id="UP001595621">
    <property type="component" value="Unassembled WGS sequence"/>
</dbReference>
<organism evidence="1 2">
    <name type="scientific">Shewanella submarina</name>
    <dbReference type="NCBI Taxonomy" id="2016376"/>
    <lineage>
        <taxon>Bacteria</taxon>
        <taxon>Pseudomonadati</taxon>
        <taxon>Pseudomonadota</taxon>
        <taxon>Gammaproteobacteria</taxon>
        <taxon>Alteromonadales</taxon>
        <taxon>Shewanellaceae</taxon>
        <taxon>Shewanella</taxon>
    </lineage>
</organism>
<accession>A0ABV7G5S9</accession>
<protein>
    <submittedName>
        <fullName evidence="1">Uncharacterized protein</fullName>
    </submittedName>
</protein>
<proteinExistence type="predicted"/>
<comment type="caution">
    <text evidence="1">The sequence shown here is derived from an EMBL/GenBank/DDBJ whole genome shotgun (WGS) entry which is preliminary data.</text>
</comment>
<dbReference type="EMBL" id="JBHRTD010000001">
    <property type="protein sequence ID" value="MFC3136834.1"/>
    <property type="molecule type" value="Genomic_DNA"/>
</dbReference>
<sequence length="91" mass="10051">MPEGLPVNVRFGLKLEQGGQLSAIPDMGKAAMNQAHSRYPCRERQTVQTVMDPGFQEVRNPGKSSVDNCYRSRLMLKPNGSWGNLQFISGA</sequence>
<reference evidence="2" key="1">
    <citation type="journal article" date="2019" name="Int. J. Syst. Evol. Microbiol.">
        <title>The Global Catalogue of Microorganisms (GCM) 10K type strain sequencing project: providing services to taxonomists for standard genome sequencing and annotation.</title>
        <authorList>
            <consortium name="The Broad Institute Genomics Platform"/>
            <consortium name="The Broad Institute Genome Sequencing Center for Infectious Disease"/>
            <person name="Wu L."/>
            <person name="Ma J."/>
        </authorList>
    </citation>
    <scope>NUCLEOTIDE SEQUENCE [LARGE SCALE GENOMIC DNA]</scope>
    <source>
        <strain evidence="2">KCTC 52277</strain>
    </source>
</reference>
<evidence type="ECO:0000313" key="2">
    <source>
        <dbReference type="Proteomes" id="UP001595621"/>
    </source>
</evidence>
<name>A0ABV7G5S9_9GAMM</name>
<dbReference type="RefSeq" id="WP_248936614.1">
    <property type="nucleotide sequence ID" value="NZ_JAKILF010000005.1"/>
</dbReference>
<evidence type="ECO:0000313" key="1">
    <source>
        <dbReference type="EMBL" id="MFC3136834.1"/>
    </source>
</evidence>
<keyword evidence="2" id="KW-1185">Reference proteome</keyword>
<gene>
    <name evidence="1" type="ORF">ACFOE0_01320</name>
</gene>